<dbReference type="Pfam" id="PF11738">
    <property type="entry name" value="DUF3298"/>
    <property type="match status" value="1"/>
</dbReference>
<dbReference type="Gene3D" id="3.30.565.40">
    <property type="entry name" value="Fervidobacterium nodosum Rt17-B1 like"/>
    <property type="match status" value="1"/>
</dbReference>
<dbReference type="InterPro" id="IPR021729">
    <property type="entry name" value="DUF3298"/>
</dbReference>
<dbReference type="InterPro" id="IPR037126">
    <property type="entry name" value="PdaC/RsiV-like_sf"/>
</dbReference>
<dbReference type="Gene3D" id="3.90.640.20">
    <property type="entry name" value="Heat-shock cognate protein, ATPase"/>
    <property type="match status" value="1"/>
</dbReference>
<name>A0A0F9YCN6_9ZZZZ</name>
<evidence type="ECO:0000313" key="2">
    <source>
        <dbReference type="EMBL" id="KKO10012.1"/>
    </source>
</evidence>
<organism evidence="2">
    <name type="scientific">marine sediment metagenome</name>
    <dbReference type="NCBI Taxonomy" id="412755"/>
    <lineage>
        <taxon>unclassified sequences</taxon>
        <taxon>metagenomes</taxon>
        <taxon>ecological metagenomes</taxon>
    </lineage>
</organism>
<protein>
    <recommendedName>
        <fullName evidence="1">DUF3298 domain-containing protein</fullName>
    </recommendedName>
</protein>
<proteinExistence type="predicted"/>
<dbReference type="EMBL" id="LAZR01000005">
    <property type="protein sequence ID" value="KKO10012.1"/>
    <property type="molecule type" value="Genomic_DNA"/>
</dbReference>
<dbReference type="AlphaFoldDB" id="A0A0F9YCN6"/>
<dbReference type="PROSITE" id="PS51257">
    <property type="entry name" value="PROKAR_LIPOPROTEIN"/>
    <property type="match status" value="1"/>
</dbReference>
<feature type="domain" description="DUF3298" evidence="1">
    <location>
        <begin position="169"/>
        <end position="241"/>
    </location>
</feature>
<accession>A0A0F9YCN6</accession>
<reference evidence="2" key="1">
    <citation type="journal article" date="2015" name="Nature">
        <title>Complex archaea that bridge the gap between prokaryotes and eukaryotes.</title>
        <authorList>
            <person name="Spang A."/>
            <person name="Saw J.H."/>
            <person name="Jorgensen S.L."/>
            <person name="Zaremba-Niedzwiedzka K."/>
            <person name="Martijn J."/>
            <person name="Lind A.E."/>
            <person name="van Eijk R."/>
            <person name="Schleper C."/>
            <person name="Guy L."/>
            <person name="Ettema T.J."/>
        </authorList>
    </citation>
    <scope>NUCLEOTIDE SEQUENCE</scope>
</reference>
<evidence type="ECO:0000259" key="1">
    <source>
        <dbReference type="Pfam" id="PF11738"/>
    </source>
</evidence>
<sequence length="257" mass="29023">MLKPSGWLSVAGVLLLAGCQSQEKKADVVRPLIYQSLEKHYIASNCAAEKCSEVQIEALEFPQSPALTEQLRLRLLALATGVTEGSSDPAQAWDAYAQDFFTMAEEDRRILPEFMASEAQMKAQVYTQYNDLLIIELTSYVYHAGQAHGLPMTQFMVIDERDHHVVSFEDMLKPGQENAFQAALSQAHQHWIEELEQDEQFVAHWPLGETRNVAPTPEGWVVKYNVYDIAPYAVGQPELLIRNDELEGIAEPRYLNL</sequence>
<gene>
    <name evidence="2" type="ORF">LCGC14_0025440</name>
</gene>
<comment type="caution">
    <text evidence="2">The sequence shown here is derived from an EMBL/GenBank/DDBJ whole genome shotgun (WGS) entry which is preliminary data.</text>
</comment>